<dbReference type="Pfam" id="PF02321">
    <property type="entry name" value="OEP"/>
    <property type="match status" value="2"/>
</dbReference>
<organism evidence="9 10">
    <name type="scientific">Chryseosolibacter histidini</name>
    <dbReference type="NCBI Taxonomy" id="2782349"/>
    <lineage>
        <taxon>Bacteria</taxon>
        <taxon>Pseudomonadati</taxon>
        <taxon>Bacteroidota</taxon>
        <taxon>Cytophagia</taxon>
        <taxon>Cytophagales</taxon>
        <taxon>Chryseotaleaceae</taxon>
        <taxon>Chryseosolibacter</taxon>
    </lineage>
</organism>
<keyword evidence="4" id="KW-1134">Transmembrane beta strand</keyword>
<keyword evidence="10" id="KW-1185">Reference proteome</keyword>
<accession>A0AAP2DFE1</accession>
<dbReference type="GO" id="GO:0015562">
    <property type="term" value="F:efflux transmembrane transporter activity"/>
    <property type="evidence" value="ECO:0007669"/>
    <property type="project" value="InterPro"/>
</dbReference>
<comment type="subcellular location">
    <subcellularLocation>
        <location evidence="1">Cell outer membrane</location>
    </subcellularLocation>
</comment>
<proteinExistence type="inferred from homology"/>
<evidence type="ECO:0000256" key="8">
    <source>
        <dbReference type="SAM" id="SignalP"/>
    </source>
</evidence>
<evidence type="ECO:0000256" key="1">
    <source>
        <dbReference type="ARBA" id="ARBA00004442"/>
    </source>
</evidence>
<gene>
    <name evidence="9" type="ORF">KK083_00490</name>
</gene>
<evidence type="ECO:0000313" key="9">
    <source>
        <dbReference type="EMBL" id="MBT1695330.1"/>
    </source>
</evidence>
<evidence type="ECO:0000256" key="7">
    <source>
        <dbReference type="ARBA" id="ARBA00023237"/>
    </source>
</evidence>
<evidence type="ECO:0000313" key="10">
    <source>
        <dbReference type="Proteomes" id="UP001319200"/>
    </source>
</evidence>
<keyword evidence="7" id="KW-0998">Cell outer membrane</keyword>
<protein>
    <submittedName>
        <fullName evidence="9">TolC family protein</fullName>
    </submittedName>
</protein>
<dbReference type="InterPro" id="IPR051906">
    <property type="entry name" value="TolC-like"/>
</dbReference>
<keyword evidence="5" id="KW-0812">Transmembrane</keyword>
<evidence type="ECO:0000256" key="2">
    <source>
        <dbReference type="ARBA" id="ARBA00007613"/>
    </source>
</evidence>
<evidence type="ECO:0000256" key="6">
    <source>
        <dbReference type="ARBA" id="ARBA00023136"/>
    </source>
</evidence>
<evidence type="ECO:0000256" key="3">
    <source>
        <dbReference type="ARBA" id="ARBA00022448"/>
    </source>
</evidence>
<dbReference type="PANTHER" id="PTHR30026:SF20">
    <property type="entry name" value="OUTER MEMBRANE PROTEIN TOLC"/>
    <property type="match status" value="1"/>
</dbReference>
<reference evidence="9 10" key="1">
    <citation type="submission" date="2021-05" db="EMBL/GenBank/DDBJ databases">
        <title>A Polyphasic approach of four new species of the genus Ohtaekwangia: Ohtaekwangia histidinii sp. nov., Ohtaekwangia cretensis sp. nov., Ohtaekwangia indiensis sp. nov., Ohtaekwangia reichenbachii sp. nov. from diverse environment.</title>
        <authorList>
            <person name="Octaviana S."/>
        </authorList>
    </citation>
    <scope>NUCLEOTIDE SEQUENCE [LARGE SCALE GENOMIC DNA]</scope>
    <source>
        <strain evidence="9 10">PWU4</strain>
    </source>
</reference>
<keyword evidence="8" id="KW-0732">Signal</keyword>
<sequence length="444" mass="49795">MKFIKHTVAWSFALALAIQVHAQQKLSLQEALSLGRASNPELRSSALEVEKAERQRVIARSLFLPTVSAGAQANHYFQLPAFFGFGENNEGGKIPYGRFGGKDQLTAVVSAVQPVYNPLAFPSLQLAQLRQRQSTVAARAKEIEVLSSIKETYLKVLVLNERIRLKQESIHRNKRVLQDSRSLFIQGKGLRVDTLRAYTAVKNLEPELVKLTFAAETEKLQLRTLIGIDSLNDLVLTDSLTIPVAEVIPDEATVYEEVKQNNPDFQVLNLQTQLDKQQVRTASAYRKPVLSLLAQYQVQTQTNNLEYQNAHYPSSSFVGLQLSVPLFTGLSTYARVKQADLTKEQSELRVAHTQERLRALVHEAIASNKEALLRLENTAIVQETAQLSYNIILYRYKNGISPRLELTDAELSLATAQSNYLEAAYDYLSARIQLRKLMGVSEVD</sequence>
<keyword evidence="3" id="KW-0813">Transport</keyword>
<dbReference type="Gene3D" id="1.20.1600.10">
    <property type="entry name" value="Outer membrane efflux proteins (OEP)"/>
    <property type="match status" value="1"/>
</dbReference>
<dbReference type="Proteomes" id="UP001319200">
    <property type="component" value="Unassembled WGS sequence"/>
</dbReference>
<dbReference type="InterPro" id="IPR003423">
    <property type="entry name" value="OMP_efflux"/>
</dbReference>
<name>A0AAP2DFE1_9BACT</name>
<keyword evidence="6" id="KW-0472">Membrane</keyword>
<dbReference type="SUPFAM" id="SSF56954">
    <property type="entry name" value="Outer membrane efflux proteins (OEP)"/>
    <property type="match status" value="1"/>
</dbReference>
<dbReference type="PANTHER" id="PTHR30026">
    <property type="entry name" value="OUTER MEMBRANE PROTEIN TOLC"/>
    <property type="match status" value="1"/>
</dbReference>
<dbReference type="GO" id="GO:1990281">
    <property type="term" value="C:efflux pump complex"/>
    <property type="evidence" value="ECO:0007669"/>
    <property type="project" value="TreeGrafter"/>
</dbReference>
<evidence type="ECO:0000256" key="4">
    <source>
        <dbReference type="ARBA" id="ARBA00022452"/>
    </source>
</evidence>
<dbReference type="GO" id="GO:0015288">
    <property type="term" value="F:porin activity"/>
    <property type="evidence" value="ECO:0007669"/>
    <property type="project" value="TreeGrafter"/>
</dbReference>
<comment type="caution">
    <text evidence="9">The sequence shown here is derived from an EMBL/GenBank/DDBJ whole genome shotgun (WGS) entry which is preliminary data.</text>
</comment>
<dbReference type="EMBL" id="JAHESF010000001">
    <property type="protein sequence ID" value="MBT1695330.1"/>
    <property type="molecule type" value="Genomic_DNA"/>
</dbReference>
<dbReference type="GO" id="GO:0009279">
    <property type="term" value="C:cell outer membrane"/>
    <property type="evidence" value="ECO:0007669"/>
    <property type="project" value="UniProtKB-SubCell"/>
</dbReference>
<feature type="signal peptide" evidence="8">
    <location>
        <begin position="1"/>
        <end position="22"/>
    </location>
</feature>
<comment type="similarity">
    <text evidence="2">Belongs to the outer membrane factor (OMF) (TC 1.B.17) family.</text>
</comment>
<feature type="chain" id="PRO_5042934173" evidence="8">
    <location>
        <begin position="23"/>
        <end position="444"/>
    </location>
</feature>
<dbReference type="AlphaFoldDB" id="A0AAP2DFE1"/>
<dbReference type="RefSeq" id="WP_254158867.1">
    <property type="nucleotide sequence ID" value="NZ_JAHESF010000001.1"/>
</dbReference>
<evidence type="ECO:0000256" key="5">
    <source>
        <dbReference type="ARBA" id="ARBA00022692"/>
    </source>
</evidence>